<dbReference type="Proteomes" id="UP000002015">
    <property type="component" value="Chromosome"/>
</dbReference>
<protein>
    <submittedName>
        <fullName evidence="6">Beta-lactamase domain protein</fullName>
    </submittedName>
</protein>
<dbReference type="Pfam" id="PF00753">
    <property type="entry name" value="Lactamase_B"/>
    <property type="match status" value="1"/>
</dbReference>
<reference evidence="6 7" key="1">
    <citation type="submission" date="2007-08" db="EMBL/GenBank/DDBJ databases">
        <title>Complete sequence of Shewanella sediminis HAW-EB3.</title>
        <authorList>
            <consortium name="US DOE Joint Genome Institute"/>
            <person name="Copeland A."/>
            <person name="Lucas S."/>
            <person name="Lapidus A."/>
            <person name="Barry K."/>
            <person name="Glavina del Rio T."/>
            <person name="Dalin E."/>
            <person name="Tice H."/>
            <person name="Pitluck S."/>
            <person name="Chertkov O."/>
            <person name="Brettin T."/>
            <person name="Bruce D."/>
            <person name="Detter J.C."/>
            <person name="Han C."/>
            <person name="Schmutz J."/>
            <person name="Larimer F."/>
            <person name="Land M."/>
            <person name="Hauser L."/>
            <person name="Kyrpides N."/>
            <person name="Kim E."/>
            <person name="Zhao J.-S."/>
            <person name="Richardson P."/>
        </authorList>
    </citation>
    <scope>NUCLEOTIDE SEQUENCE [LARGE SCALE GENOMIC DNA]</scope>
    <source>
        <strain evidence="6 7">HAW-EB3</strain>
    </source>
</reference>
<dbReference type="PANTHER" id="PTHR46233">
    <property type="entry name" value="HYDROXYACYLGLUTATHIONE HYDROLASE GLOC"/>
    <property type="match status" value="1"/>
</dbReference>
<accession>A8FTV0</accession>
<dbReference type="EMBL" id="CP000821">
    <property type="protein sequence ID" value="ABV36273.1"/>
    <property type="molecule type" value="Genomic_DNA"/>
</dbReference>
<evidence type="ECO:0000256" key="1">
    <source>
        <dbReference type="ARBA" id="ARBA00001947"/>
    </source>
</evidence>
<dbReference type="CDD" id="cd07737">
    <property type="entry name" value="YcbL-like_MBL-fold"/>
    <property type="match status" value="1"/>
</dbReference>
<sequence>MMNKCRHESMKYQIIPVTPYQQNCSLIWCNKTMKAAVIDPGGDLERILAEVNKLGVTVEKVLLTHGHIDHVGAAKRLADHLGITVLGPHRDDTFLLETLPDQSSDFGFPACEVLIPGEYLEDGASVTVGEQTLQVIHCPGHTPGHVVFYSEADKRAWVGDVLFHGSVGRTDFPRSSHQDLIDSITKKLWPLGREVEFVPGHGPISTFGNERDQNPFVADQLFY</sequence>
<dbReference type="Gene3D" id="3.60.15.10">
    <property type="entry name" value="Ribonuclease Z/Hydroxyacylglutathione hydrolase-like"/>
    <property type="match status" value="1"/>
</dbReference>
<evidence type="ECO:0000313" key="7">
    <source>
        <dbReference type="Proteomes" id="UP000002015"/>
    </source>
</evidence>
<proteinExistence type="predicted"/>
<name>A8FTV0_SHESH</name>
<gene>
    <name evidence="6" type="ordered locus">Ssed_1662</name>
</gene>
<dbReference type="AlphaFoldDB" id="A8FTV0"/>
<dbReference type="eggNOG" id="COG0491">
    <property type="taxonomic scope" value="Bacteria"/>
</dbReference>
<dbReference type="InterPro" id="IPR051453">
    <property type="entry name" value="MBL_Glyoxalase_II"/>
</dbReference>
<dbReference type="SMART" id="SM00849">
    <property type="entry name" value="Lactamase_B"/>
    <property type="match status" value="1"/>
</dbReference>
<dbReference type="GO" id="GO:0016787">
    <property type="term" value="F:hydrolase activity"/>
    <property type="evidence" value="ECO:0007669"/>
    <property type="project" value="UniProtKB-KW"/>
</dbReference>
<evidence type="ECO:0000256" key="4">
    <source>
        <dbReference type="ARBA" id="ARBA00022833"/>
    </source>
</evidence>
<dbReference type="SUPFAM" id="SSF56281">
    <property type="entry name" value="Metallo-hydrolase/oxidoreductase"/>
    <property type="match status" value="1"/>
</dbReference>
<dbReference type="InterPro" id="IPR001279">
    <property type="entry name" value="Metallo-B-lactamas"/>
</dbReference>
<dbReference type="STRING" id="425104.Ssed_1662"/>
<organism evidence="6 7">
    <name type="scientific">Shewanella sediminis (strain HAW-EB3)</name>
    <dbReference type="NCBI Taxonomy" id="425104"/>
    <lineage>
        <taxon>Bacteria</taxon>
        <taxon>Pseudomonadati</taxon>
        <taxon>Pseudomonadota</taxon>
        <taxon>Gammaproteobacteria</taxon>
        <taxon>Alteromonadales</taxon>
        <taxon>Shewanellaceae</taxon>
        <taxon>Shewanella</taxon>
    </lineage>
</organism>
<comment type="cofactor">
    <cofactor evidence="1">
        <name>Zn(2+)</name>
        <dbReference type="ChEBI" id="CHEBI:29105"/>
    </cofactor>
</comment>
<evidence type="ECO:0000313" key="6">
    <source>
        <dbReference type="EMBL" id="ABV36273.1"/>
    </source>
</evidence>
<keyword evidence="3" id="KW-0378">Hydrolase</keyword>
<keyword evidence="7" id="KW-1185">Reference proteome</keyword>
<dbReference type="HOGENOM" id="CLU_030571_5_0_6"/>
<feature type="domain" description="Metallo-beta-lactamase" evidence="5">
    <location>
        <begin position="21"/>
        <end position="201"/>
    </location>
</feature>
<dbReference type="KEGG" id="sse:Ssed_1662"/>
<dbReference type="GO" id="GO:0046872">
    <property type="term" value="F:metal ion binding"/>
    <property type="evidence" value="ECO:0007669"/>
    <property type="project" value="UniProtKB-KW"/>
</dbReference>
<dbReference type="InterPro" id="IPR036866">
    <property type="entry name" value="RibonucZ/Hydroxyglut_hydro"/>
</dbReference>
<dbReference type="PANTHER" id="PTHR46233:SF3">
    <property type="entry name" value="HYDROXYACYLGLUTATHIONE HYDROLASE GLOC"/>
    <property type="match status" value="1"/>
</dbReference>
<evidence type="ECO:0000259" key="5">
    <source>
        <dbReference type="SMART" id="SM00849"/>
    </source>
</evidence>
<keyword evidence="4" id="KW-0862">Zinc</keyword>
<evidence type="ECO:0000256" key="2">
    <source>
        <dbReference type="ARBA" id="ARBA00022723"/>
    </source>
</evidence>
<keyword evidence="2" id="KW-0479">Metal-binding</keyword>
<evidence type="ECO:0000256" key="3">
    <source>
        <dbReference type="ARBA" id="ARBA00022801"/>
    </source>
</evidence>